<proteinExistence type="predicted"/>
<keyword evidence="3" id="KW-1185">Reference proteome</keyword>
<evidence type="ECO:0000313" key="3">
    <source>
        <dbReference type="Proteomes" id="UP000828390"/>
    </source>
</evidence>
<evidence type="ECO:0000313" key="2">
    <source>
        <dbReference type="EMBL" id="KAH3819048.1"/>
    </source>
</evidence>
<evidence type="ECO:0000313" key="1">
    <source>
        <dbReference type="EMBL" id="KAH3819047.1"/>
    </source>
</evidence>
<sequence length="60" mass="6815">MDMESVLSEARRAYLTSSEFNGVRSDGQTDEFFTDMPRKVTCDEIPGKTHILPTFLVKIC</sequence>
<reference evidence="2" key="1">
    <citation type="journal article" date="2019" name="bioRxiv">
        <title>The Genome of the Zebra Mussel, Dreissena polymorpha: A Resource for Invasive Species Research.</title>
        <authorList>
            <person name="McCartney M.A."/>
            <person name="Auch B."/>
            <person name="Kono T."/>
            <person name="Mallez S."/>
            <person name="Zhang Y."/>
            <person name="Obille A."/>
            <person name="Becker A."/>
            <person name="Abrahante J.E."/>
            <person name="Garbe J."/>
            <person name="Badalamenti J.P."/>
            <person name="Herman A."/>
            <person name="Mangelson H."/>
            <person name="Liachko I."/>
            <person name="Sullivan S."/>
            <person name="Sone E.D."/>
            <person name="Koren S."/>
            <person name="Silverstein K.A.T."/>
            <person name="Beckman K.B."/>
            <person name="Gohl D.M."/>
        </authorList>
    </citation>
    <scope>NUCLEOTIDE SEQUENCE</scope>
    <source>
        <strain evidence="2">Duluth1</strain>
        <tissue evidence="2">Whole animal</tissue>
    </source>
</reference>
<comment type="caution">
    <text evidence="2">The sequence shown here is derived from an EMBL/GenBank/DDBJ whole genome shotgun (WGS) entry which is preliminary data.</text>
</comment>
<accession>A0A9D4JSG8</accession>
<gene>
    <name evidence="1" type="ORF">DPMN_120777</name>
    <name evidence="2" type="ORF">DPMN_120778</name>
</gene>
<reference evidence="2" key="2">
    <citation type="submission" date="2020-11" db="EMBL/GenBank/DDBJ databases">
        <authorList>
            <person name="McCartney M.A."/>
            <person name="Auch B."/>
            <person name="Kono T."/>
            <person name="Mallez S."/>
            <person name="Becker A."/>
            <person name="Gohl D.M."/>
            <person name="Silverstein K.A.T."/>
            <person name="Koren S."/>
            <person name="Bechman K.B."/>
            <person name="Herman A."/>
            <person name="Abrahante J.E."/>
            <person name="Garbe J."/>
        </authorList>
    </citation>
    <scope>NUCLEOTIDE SEQUENCE</scope>
    <source>
        <strain evidence="2">Duluth1</strain>
        <tissue evidence="2">Whole animal</tissue>
    </source>
</reference>
<dbReference type="EMBL" id="JAIWYP010000005">
    <property type="protein sequence ID" value="KAH3819047.1"/>
    <property type="molecule type" value="Genomic_DNA"/>
</dbReference>
<dbReference type="Proteomes" id="UP000828390">
    <property type="component" value="Unassembled WGS sequence"/>
</dbReference>
<dbReference type="AlphaFoldDB" id="A0A9D4JSG8"/>
<organism evidence="2 3">
    <name type="scientific">Dreissena polymorpha</name>
    <name type="common">Zebra mussel</name>
    <name type="synonym">Mytilus polymorpha</name>
    <dbReference type="NCBI Taxonomy" id="45954"/>
    <lineage>
        <taxon>Eukaryota</taxon>
        <taxon>Metazoa</taxon>
        <taxon>Spiralia</taxon>
        <taxon>Lophotrochozoa</taxon>
        <taxon>Mollusca</taxon>
        <taxon>Bivalvia</taxon>
        <taxon>Autobranchia</taxon>
        <taxon>Heteroconchia</taxon>
        <taxon>Euheterodonta</taxon>
        <taxon>Imparidentia</taxon>
        <taxon>Neoheterodontei</taxon>
        <taxon>Myida</taxon>
        <taxon>Dreissenoidea</taxon>
        <taxon>Dreissenidae</taxon>
        <taxon>Dreissena</taxon>
    </lineage>
</organism>
<name>A0A9D4JSG8_DREPO</name>
<protein>
    <submittedName>
        <fullName evidence="2">Uncharacterized protein</fullName>
    </submittedName>
</protein>
<dbReference type="EMBL" id="JAIWYP010000005">
    <property type="protein sequence ID" value="KAH3819048.1"/>
    <property type="molecule type" value="Genomic_DNA"/>
</dbReference>